<organism evidence="6 7">
    <name type="scientific">Cajanus cajan</name>
    <name type="common">Pigeon pea</name>
    <name type="synonym">Cajanus indicus</name>
    <dbReference type="NCBI Taxonomy" id="3821"/>
    <lineage>
        <taxon>Eukaryota</taxon>
        <taxon>Viridiplantae</taxon>
        <taxon>Streptophyta</taxon>
        <taxon>Embryophyta</taxon>
        <taxon>Tracheophyta</taxon>
        <taxon>Spermatophyta</taxon>
        <taxon>Magnoliopsida</taxon>
        <taxon>eudicotyledons</taxon>
        <taxon>Gunneridae</taxon>
        <taxon>Pentapetalae</taxon>
        <taxon>rosids</taxon>
        <taxon>fabids</taxon>
        <taxon>Fabales</taxon>
        <taxon>Fabaceae</taxon>
        <taxon>Papilionoideae</taxon>
        <taxon>50 kb inversion clade</taxon>
        <taxon>NPAAA clade</taxon>
        <taxon>indigoferoid/millettioid clade</taxon>
        <taxon>Phaseoleae</taxon>
        <taxon>Cajanus</taxon>
    </lineage>
</organism>
<dbReference type="PANTHER" id="PTHR45647:SF15">
    <property type="entry name" value="U-BOX DOMAIN-CONTAINING PROTEIN 35"/>
    <property type="match status" value="1"/>
</dbReference>
<sequence length="68" mass="7949">MPQYRKFTWDEIVSATSSFSEDLKIGMGAYGIVYKCSLYHTTVAVKVLKTNENCESKQFQQEVWKLYE</sequence>
<dbReference type="STRING" id="3821.A0A151RFW8"/>
<dbReference type="AlphaFoldDB" id="A0A151RFW8"/>
<feature type="binding site" evidence="4">
    <location>
        <position position="46"/>
    </location>
    <ligand>
        <name>ATP</name>
        <dbReference type="ChEBI" id="CHEBI:30616"/>
    </ligand>
</feature>
<protein>
    <recommendedName>
        <fullName evidence="2">RING-type E3 ubiquitin transferase</fullName>
        <ecNumber evidence="2">2.3.2.27</ecNumber>
    </recommendedName>
</protein>
<evidence type="ECO:0000313" key="7">
    <source>
        <dbReference type="Proteomes" id="UP000075243"/>
    </source>
</evidence>
<keyword evidence="4" id="KW-0067">ATP-binding</keyword>
<evidence type="ECO:0000256" key="2">
    <source>
        <dbReference type="ARBA" id="ARBA00012483"/>
    </source>
</evidence>
<dbReference type="PROSITE" id="PS50011">
    <property type="entry name" value="PROTEIN_KINASE_DOM"/>
    <property type="match status" value="1"/>
</dbReference>
<dbReference type="SUPFAM" id="SSF56112">
    <property type="entry name" value="Protein kinase-like (PK-like)"/>
    <property type="match status" value="1"/>
</dbReference>
<dbReference type="InterPro" id="IPR011009">
    <property type="entry name" value="Kinase-like_dom_sf"/>
</dbReference>
<dbReference type="InterPro" id="IPR017441">
    <property type="entry name" value="Protein_kinase_ATP_BS"/>
</dbReference>
<dbReference type="InterPro" id="IPR000719">
    <property type="entry name" value="Prot_kinase_dom"/>
</dbReference>
<dbReference type="Gramene" id="C.cajan_35101.t">
    <property type="protein sequence ID" value="C.cajan_35101.t.cds1"/>
    <property type="gene ID" value="C.cajan_35101"/>
</dbReference>
<evidence type="ECO:0000256" key="4">
    <source>
        <dbReference type="PROSITE-ProRule" id="PRU10141"/>
    </source>
</evidence>
<dbReference type="PANTHER" id="PTHR45647">
    <property type="entry name" value="OS02G0152300 PROTEIN"/>
    <property type="match status" value="1"/>
</dbReference>
<reference evidence="6" key="1">
    <citation type="journal article" date="2012" name="Nat. Biotechnol.">
        <title>Draft genome sequence of pigeonpea (Cajanus cajan), an orphan legume crop of resource-poor farmers.</title>
        <authorList>
            <person name="Varshney R.K."/>
            <person name="Chen W."/>
            <person name="Li Y."/>
            <person name="Bharti A.K."/>
            <person name="Saxena R.K."/>
            <person name="Schlueter J.A."/>
            <person name="Donoghue M.T."/>
            <person name="Azam S."/>
            <person name="Fan G."/>
            <person name="Whaley A.M."/>
            <person name="Farmer A.D."/>
            <person name="Sheridan J."/>
            <person name="Iwata A."/>
            <person name="Tuteja R."/>
            <person name="Penmetsa R.V."/>
            <person name="Wu W."/>
            <person name="Upadhyaya H.D."/>
            <person name="Yang S.P."/>
            <person name="Shah T."/>
            <person name="Saxena K.B."/>
            <person name="Michael T."/>
            <person name="McCombie W.R."/>
            <person name="Yang B."/>
            <person name="Zhang G."/>
            <person name="Yang H."/>
            <person name="Wang J."/>
            <person name="Spillane C."/>
            <person name="Cook D.R."/>
            <person name="May G.D."/>
            <person name="Xu X."/>
            <person name="Jackson S.A."/>
        </authorList>
    </citation>
    <scope>NUCLEOTIDE SEQUENCE [LARGE SCALE GENOMIC DNA]</scope>
</reference>
<dbReference type="GO" id="GO:0061630">
    <property type="term" value="F:ubiquitin protein ligase activity"/>
    <property type="evidence" value="ECO:0007669"/>
    <property type="project" value="UniProtKB-EC"/>
</dbReference>
<accession>A0A151RFW8</accession>
<keyword evidence="3" id="KW-0833">Ubl conjugation pathway</keyword>
<dbReference type="InterPro" id="IPR051348">
    <property type="entry name" value="U-box_ubiquitin_ligases"/>
</dbReference>
<feature type="domain" description="Protein kinase" evidence="5">
    <location>
        <begin position="19"/>
        <end position="68"/>
    </location>
</feature>
<dbReference type="PROSITE" id="PS00107">
    <property type="entry name" value="PROTEIN_KINASE_ATP"/>
    <property type="match status" value="1"/>
</dbReference>
<gene>
    <name evidence="6" type="ORF">KK1_037213</name>
</gene>
<dbReference type="Proteomes" id="UP000075243">
    <property type="component" value="Unassembled WGS sequence"/>
</dbReference>
<evidence type="ECO:0000313" key="6">
    <source>
        <dbReference type="EMBL" id="KYP41419.1"/>
    </source>
</evidence>
<dbReference type="GO" id="GO:0005524">
    <property type="term" value="F:ATP binding"/>
    <property type="evidence" value="ECO:0007669"/>
    <property type="project" value="UniProtKB-UniRule"/>
</dbReference>
<proteinExistence type="predicted"/>
<keyword evidence="4" id="KW-0547">Nucleotide-binding</keyword>
<keyword evidence="7" id="KW-1185">Reference proteome</keyword>
<comment type="catalytic activity">
    <reaction evidence="1">
        <text>S-ubiquitinyl-[E2 ubiquitin-conjugating enzyme]-L-cysteine + [acceptor protein]-L-lysine = [E2 ubiquitin-conjugating enzyme]-L-cysteine + N(6)-ubiquitinyl-[acceptor protein]-L-lysine.</text>
        <dbReference type="EC" id="2.3.2.27"/>
    </reaction>
</comment>
<name>A0A151RFW8_CAJCA</name>
<dbReference type="GO" id="GO:0004672">
    <property type="term" value="F:protein kinase activity"/>
    <property type="evidence" value="ECO:0007669"/>
    <property type="project" value="InterPro"/>
</dbReference>
<evidence type="ECO:0000256" key="1">
    <source>
        <dbReference type="ARBA" id="ARBA00000900"/>
    </source>
</evidence>
<evidence type="ECO:0000256" key="3">
    <source>
        <dbReference type="ARBA" id="ARBA00022786"/>
    </source>
</evidence>
<dbReference type="EMBL" id="KQ483774">
    <property type="protein sequence ID" value="KYP41419.1"/>
    <property type="molecule type" value="Genomic_DNA"/>
</dbReference>
<dbReference type="Gene3D" id="3.30.200.20">
    <property type="entry name" value="Phosphorylase Kinase, domain 1"/>
    <property type="match status" value="1"/>
</dbReference>
<dbReference type="EC" id="2.3.2.27" evidence="2"/>
<evidence type="ECO:0000259" key="5">
    <source>
        <dbReference type="PROSITE" id="PS50011"/>
    </source>
</evidence>